<keyword evidence="3" id="KW-1185">Reference proteome</keyword>
<accession>A0A5C6E244</accession>
<dbReference type="Pfam" id="PF13298">
    <property type="entry name" value="LigD_N"/>
    <property type="match status" value="1"/>
</dbReference>
<evidence type="ECO:0000259" key="1">
    <source>
        <dbReference type="Pfam" id="PF13298"/>
    </source>
</evidence>
<name>A0A5C6E244_9BACT</name>
<dbReference type="InterPro" id="IPR014144">
    <property type="entry name" value="LigD_PE_domain"/>
</dbReference>
<dbReference type="RefSeq" id="WP_146599499.1">
    <property type="nucleotide sequence ID" value="NZ_SJPY01000003.1"/>
</dbReference>
<gene>
    <name evidence="2" type="ORF">Q31b_20260</name>
</gene>
<dbReference type="EMBL" id="SJPY01000003">
    <property type="protein sequence ID" value="TWU42992.1"/>
    <property type="molecule type" value="Genomic_DNA"/>
</dbReference>
<proteinExistence type="predicted"/>
<dbReference type="GO" id="GO:0016874">
    <property type="term" value="F:ligase activity"/>
    <property type="evidence" value="ECO:0007669"/>
    <property type="project" value="UniProtKB-KW"/>
</dbReference>
<organism evidence="2 3">
    <name type="scientific">Novipirellula aureliae</name>
    <dbReference type="NCBI Taxonomy" id="2527966"/>
    <lineage>
        <taxon>Bacteria</taxon>
        <taxon>Pseudomonadati</taxon>
        <taxon>Planctomycetota</taxon>
        <taxon>Planctomycetia</taxon>
        <taxon>Pirellulales</taxon>
        <taxon>Pirellulaceae</taxon>
        <taxon>Novipirellula</taxon>
    </lineage>
</organism>
<evidence type="ECO:0000313" key="2">
    <source>
        <dbReference type="EMBL" id="TWU42992.1"/>
    </source>
</evidence>
<dbReference type="AlphaFoldDB" id="A0A5C6E244"/>
<keyword evidence="2" id="KW-0436">Ligase</keyword>
<protein>
    <submittedName>
        <fullName evidence="2">ATP-dependent DNA ligase</fullName>
    </submittedName>
</protein>
<sequence length="142" mass="16515">MQNRFVVLEHTPGDQLGRSGDVHFDWMFESDGVLRTWATEPIVRFDQSICIVAEKLPDHRIEYLDFEGDIGRGRGAVSRRCEGSYRLLDHDNLDHNDLDHDNLDHDENVFVAELTWHDKRPPRGLAANKNRLEIRPGILRLF</sequence>
<dbReference type="Proteomes" id="UP000315471">
    <property type="component" value="Unassembled WGS sequence"/>
</dbReference>
<reference evidence="2 3" key="1">
    <citation type="submission" date="2019-02" db="EMBL/GenBank/DDBJ databases">
        <title>Deep-cultivation of Planctomycetes and their phenomic and genomic characterization uncovers novel biology.</title>
        <authorList>
            <person name="Wiegand S."/>
            <person name="Jogler M."/>
            <person name="Boedeker C."/>
            <person name="Pinto D."/>
            <person name="Vollmers J."/>
            <person name="Rivas-Marin E."/>
            <person name="Kohn T."/>
            <person name="Peeters S.H."/>
            <person name="Heuer A."/>
            <person name="Rast P."/>
            <person name="Oberbeckmann S."/>
            <person name="Bunk B."/>
            <person name="Jeske O."/>
            <person name="Meyerdierks A."/>
            <person name="Storesund J.E."/>
            <person name="Kallscheuer N."/>
            <person name="Luecker S."/>
            <person name="Lage O.M."/>
            <person name="Pohl T."/>
            <person name="Merkel B.J."/>
            <person name="Hornburger P."/>
            <person name="Mueller R.-W."/>
            <person name="Bruemmer F."/>
            <person name="Labrenz M."/>
            <person name="Spormann A.M."/>
            <person name="Op Den Camp H."/>
            <person name="Overmann J."/>
            <person name="Amann R."/>
            <person name="Jetten M.S.M."/>
            <person name="Mascher T."/>
            <person name="Medema M.H."/>
            <person name="Devos D.P."/>
            <person name="Kaster A.-K."/>
            <person name="Ovreas L."/>
            <person name="Rohde M."/>
            <person name="Galperin M.Y."/>
            <person name="Jogler C."/>
        </authorList>
    </citation>
    <scope>NUCLEOTIDE SEQUENCE [LARGE SCALE GENOMIC DNA]</scope>
    <source>
        <strain evidence="2 3">Q31b</strain>
    </source>
</reference>
<comment type="caution">
    <text evidence="2">The sequence shown here is derived from an EMBL/GenBank/DDBJ whole genome shotgun (WGS) entry which is preliminary data.</text>
</comment>
<dbReference type="OrthoDB" id="288736at2"/>
<feature type="domain" description="DNA ligase D 3'-phosphoesterase" evidence="1">
    <location>
        <begin position="21"/>
        <end position="89"/>
    </location>
</feature>
<evidence type="ECO:0000313" key="3">
    <source>
        <dbReference type="Proteomes" id="UP000315471"/>
    </source>
</evidence>